<evidence type="ECO:0000256" key="1">
    <source>
        <dbReference type="SAM" id="Phobius"/>
    </source>
</evidence>
<organism evidence="2 3">
    <name type="scientific">Kaistella chaponensis</name>
    <dbReference type="NCBI Taxonomy" id="713588"/>
    <lineage>
        <taxon>Bacteria</taxon>
        <taxon>Pseudomonadati</taxon>
        <taxon>Bacteroidota</taxon>
        <taxon>Flavobacteriia</taxon>
        <taxon>Flavobacteriales</taxon>
        <taxon>Weeksellaceae</taxon>
        <taxon>Chryseobacterium group</taxon>
        <taxon>Kaistella</taxon>
    </lineage>
</organism>
<keyword evidence="1" id="KW-1133">Transmembrane helix</keyword>
<feature type="transmembrane region" description="Helical" evidence="1">
    <location>
        <begin position="105"/>
        <end position="124"/>
    </location>
</feature>
<evidence type="ECO:0000313" key="2">
    <source>
        <dbReference type="EMBL" id="SIS68890.1"/>
    </source>
</evidence>
<gene>
    <name evidence="2" type="ORF">SAMN05421789_104224</name>
</gene>
<accession>A0A1N7L5D1</accession>
<dbReference type="RefSeq" id="WP_076386433.1">
    <property type="nucleotide sequence ID" value="NZ_FTOI01000004.1"/>
</dbReference>
<name>A0A1N7L5D1_9FLAO</name>
<feature type="transmembrane region" description="Helical" evidence="1">
    <location>
        <begin position="43"/>
        <end position="65"/>
    </location>
</feature>
<dbReference type="STRING" id="713588.SAMN05421789_104224"/>
<dbReference type="OrthoDB" id="8778559at2"/>
<sequence length="133" mass="15020">MKNSFFLRFAVAVILGFHSIPSFFTMDVIQFGQNYLGNQGFGIMGVPFAIIIKVIHLVAIFALLFNKFIVPISVLNIIILVAGIIMIHWQEGWYVVGGGRNGMEFNFLLIFCFLTFIFPDGISLRKKEELPIS</sequence>
<protein>
    <submittedName>
        <fullName evidence="2">Putative oxidoreductase</fullName>
    </submittedName>
</protein>
<dbReference type="Proteomes" id="UP000185839">
    <property type="component" value="Unassembled WGS sequence"/>
</dbReference>
<reference evidence="3" key="1">
    <citation type="submission" date="2017-01" db="EMBL/GenBank/DDBJ databases">
        <authorList>
            <person name="Varghese N."/>
            <person name="Submissions S."/>
        </authorList>
    </citation>
    <scope>NUCLEOTIDE SEQUENCE [LARGE SCALE GENOMIC DNA]</scope>
    <source>
        <strain evidence="3">DSM 23145</strain>
    </source>
</reference>
<keyword evidence="1" id="KW-0812">Transmembrane</keyword>
<proteinExistence type="predicted"/>
<dbReference type="AlphaFoldDB" id="A0A1N7L5D1"/>
<keyword evidence="1" id="KW-0472">Membrane</keyword>
<evidence type="ECO:0000313" key="3">
    <source>
        <dbReference type="Proteomes" id="UP000185839"/>
    </source>
</evidence>
<keyword evidence="3" id="KW-1185">Reference proteome</keyword>
<dbReference type="EMBL" id="FTOI01000004">
    <property type="protein sequence ID" value="SIS68890.1"/>
    <property type="molecule type" value="Genomic_DNA"/>
</dbReference>
<feature type="transmembrane region" description="Helical" evidence="1">
    <location>
        <begin position="72"/>
        <end position="90"/>
    </location>
</feature>